<dbReference type="Proteomes" id="UP000663844">
    <property type="component" value="Unassembled WGS sequence"/>
</dbReference>
<gene>
    <name evidence="1" type="ORF">OXD698_LOCUS49225</name>
</gene>
<reference evidence="1" key="1">
    <citation type="submission" date="2021-02" db="EMBL/GenBank/DDBJ databases">
        <authorList>
            <person name="Nowell W R."/>
        </authorList>
    </citation>
    <scope>NUCLEOTIDE SEQUENCE</scope>
</reference>
<dbReference type="AlphaFoldDB" id="A0A820LLJ6"/>
<dbReference type="InterPro" id="IPR050473">
    <property type="entry name" value="A2M/Complement_sys"/>
</dbReference>
<dbReference type="PANTHER" id="PTHR11412">
    <property type="entry name" value="MACROGLOBULIN / COMPLEMENT"/>
    <property type="match status" value="1"/>
</dbReference>
<evidence type="ECO:0000313" key="2">
    <source>
        <dbReference type="Proteomes" id="UP000663844"/>
    </source>
</evidence>
<evidence type="ECO:0000313" key="1">
    <source>
        <dbReference type="EMBL" id="CAF4359460.1"/>
    </source>
</evidence>
<proteinExistence type="predicted"/>
<feature type="non-terminal residue" evidence="1">
    <location>
        <position position="172"/>
    </location>
</feature>
<dbReference type="PANTHER" id="PTHR11412:SF146">
    <property type="entry name" value="CD109 ANTIGEN"/>
    <property type="match status" value="1"/>
</dbReference>
<comment type="caution">
    <text evidence="1">The sequence shown here is derived from an EMBL/GenBank/DDBJ whole genome shotgun (WGS) entry which is preliminary data.</text>
</comment>
<dbReference type="EMBL" id="CAJOAZ010021784">
    <property type="protein sequence ID" value="CAF4359460.1"/>
    <property type="molecule type" value="Genomic_DNA"/>
</dbReference>
<organism evidence="1 2">
    <name type="scientific">Adineta steineri</name>
    <dbReference type="NCBI Taxonomy" id="433720"/>
    <lineage>
        <taxon>Eukaryota</taxon>
        <taxon>Metazoa</taxon>
        <taxon>Spiralia</taxon>
        <taxon>Gnathifera</taxon>
        <taxon>Rotifera</taxon>
        <taxon>Eurotatoria</taxon>
        <taxon>Bdelloidea</taxon>
        <taxon>Adinetida</taxon>
        <taxon>Adinetidae</taxon>
        <taxon>Adineta</taxon>
    </lineage>
</organism>
<feature type="non-terminal residue" evidence="1">
    <location>
        <position position="1"/>
    </location>
</feature>
<protein>
    <submittedName>
        <fullName evidence="1">Uncharacterized protein</fullName>
    </submittedName>
</protein>
<sequence length="172" mass="19845">RRQSPFADGIQPPLHKYEPRWVLPTYAHRKSEPNYMIVGPKIVRPSDIVSVWVTILNKDWSVTNVAVSLFNRNDEIAANEQSLIPEIPTAVVFQVPQSAPNGTYRIYIRGTLPNGHVVFYNETNVIFHPKSLSIFIQLEKPMYRHDQLVKFRCIPVYSDLRGYFSTVDAYLI</sequence>
<name>A0A820LLJ6_9BILA</name>
<dbReference type="Gene3D" id="2.60.40.2950">
    <property type="match status" value="1"/>
</dbReference>
<accession>A0A820LLJ6</accession>